<keyword evidence="1" id="KW-0812">Transmembrane</keyword>
<dbReference type="OrthoDB" id="1937642at2759"/>
<proteinExistence type="predicted"/>
<feature type="transmembrane region" description="Helical" evidence="1">
    <location>
        <begin position="252"/>
        <end position="271"/>
    </location>
</feature>
<gene>
    <name evidence="2" type="ORF">EJ02DRAFT_457933</name>
</gene>
<sequence>MSNILPFSYQYQIIQDAQAPIEALLYDDFEDIHATTENTATDAANNIKQDMTQIDLEKIGDKAKDTFTDIKNTAEDTRLPQVRAAVLANCELSLAMLVPFFVALFGAFVTYYYTTNGGEGAKFSNDGRISTLIPLFMILGPEIVHKALAITTASPRNDSPFLSCGWLSYSLSTLLTALSGTPGMLPKPELDSKVMNLTSGHCRTNTSFLLSRLLRDLELEYAPATGGLVIEILDAGPPITPLSWFRTVSTNGVTMAVSFAQLAIATAIYILTSELSVLLIFATSVLLMESLANLPAWAAQKFSTARKDEGKNAAYALMRGNGCRHVFIIRNTHPAAWNLEDLAASSSAVTSYDYCRTFEQTVLIFSFCVFAALALLSLQLSDCSAVSLLLLMLFGTAGNAVTAACSRAPWAHGIALESVDVIHDNCNVVYALHSLERKYPGFGEPLLQEFFPGVMREGEKKWWDEIKEFRETEKMKKKIADE</sequence>
<name>A0A6A5SG35_9PLEO</name>
<protein>
    <submittedName>
        <fullName evidence="2">Uncharacterized protein</fullName>
    </submittedName>
</protein>
<dbReference type="Proteomes" id="UP000800038">
    <property type="component" value="Unassembled WGS sequence"/>
</dbReference>
<evidence type="ECO:0000313" key="2">
    <source>
        <dbReference type="EMBL" id="KAF1938369.1"/>
    </source>
</evidence>
<keyword evidence="1" id="KW-1133">Transmembrane helix</keyword>
<evidence type="ECO:0000256" key="1">
    <source>
        <dbReference type="SAM" id="Phobius"/>
    </source>
</evidence>
<organism evidence="2 3">
    <name type="scientific">Clathrospora elynae</name>
    <dbReference type="NCBI Taxonomy" id="706981"/>
    <lineage>
        <taxon>Eukaryota</taxon>
        <taxon>Fungi</taxon>
        <taxon>Dikarya</taxon>
        <taxon>Ascomycota</taxon>
        <taxon>Pezizomycotina</taxon>
        <taxon>Dothideomycetes</taxon>
        <taxon>Pleosporomycetidae</taxon>
        <taxon>Pleosporales</taxon>
        <taxon>Diademaceae</taxon>
        <taxon>Clathrospora</taxon>
    </lineage>
</organism>
<keyword evidence="1" id="KW-0472">Membrane</keyword>
<keyword evidence="3" id="KW-1185">Reference proteome</keyword>
<feature type="transmembrane region" description="Helical" evidence="1">
    <location>
        <begin position="277"/>
        <end position="298"/>
    </location>
</feature>
<accession>A0A6A5SG35</accession>
<dbReference type="EMBL" id="ML976107">
    <property type="protein sequence ID" value="KAF1938369.1"/>
    <property type="molecule type" value="Genomic_DNA"/>
</dbReference>
<feature type="transmembrane region" description="Helical" evidence="1">
    <location>
        <begin position="92"/>
        <end position="113"/>
    </location>
</feature>
<dbReference type="AlphaFoldDB" id="A0A6A5SG35"/>
<reference evidence="2" key="1">
    <citation type="journal article" date="2020" name="Stud. Mycol.">
        <title>101 Dothideomycetes genomes: a test case for predicting lifestyles and emergence of pathogens.</title>
        <authorList>
            <person name="Haridas S."/>
            <person name="Albert R."/>
            <person name="Binder M."/>
            <person name="Bloem J."/>
            <person name="Labutti K."/>
            <person name="Salamov A."/>
            <person name="Andreopoulos B."/>
            <person name="Baker S."/>
            <person name="Barry K."/>
            <person name="Bills G."/>
            <person name="Bluhm B."/>
            <person name="Cannon C."/>
            <person name="Castanera R."/>
            <person name="Culley D."/>
            <person name="Daum C."/>
            <person name="Ezra D."/>
            <person name="Gonzalez J."/>
            <person name="Henrissat B."/>
            <person name="Kuo A."/>
            <person name="Liang C."/>
            <person name="Lipzen A."/>
            <person name="Lutzoni F."/>
            <person name="Magnuson J."/>
            <person name="Mondo S."/>
            <person name="Nolan M."/>
            <person name="Ohm R."/>
            <person name="Pangilinan J."/>
            <person name="Park H.-J."/>
            <person name="Ramirez L."/>
            <person name="Alfaro M."/>
            <person name="Sun H."/>
            <person name="Tritt A."/>
            <person name="Yoshinaga Y."/>
            <person name="Zwiers L.-H."/>
            <person name="Turgeon B."/>
            <person name="Goodwin S."/>
            <person name="Spatafora J."/>
            <person name="Crous P."/>
            <person name="Grigoriev I."/>
        </authorList>
    </citation>
    <scope>NUCLEOTIDE SEQUENCE</scope>
    <source>
        <strain evidence="2">CBS 161.51</strain>
    </source>
</reference>
<evidence type="ECO:0000313" key="3">
    <source>
        <dbReference type="Proteomes" id="UP000800038"/>
    </source>
</evidence>
<feature type="transmembrane region" description="Helical" evidence="1">
    <location>
        <begin position="362"/>
        <end position="380"/>
    </location>
</feature>
<feature type="transmembrane region" description="Helical" evidence="1">
    <location>
        <begin position="386"/>
        <end position="405"/>
    </location>
</feature>